<dbReference type="PANTHER" id="PTHR35377:SF8">
    <property type="entry name" value="ANTITOXIN VAPB22"/>
    <property type="match status" value="1"/>
</dbReference>
<dbReference type="InterPro" id="IPR036165">
    <property type="entry name" value="YefM-like_sf"/>
</dbReference>
<dbReference type="Gene3D" id="3.40.1620.10">
    <property type="entry name" value="YefM-like domain"/>
    <property type="match status" value="1"/>
</dbReference>
<evidence type="ECO:0000256" key="1">
    <source>
        <dbReference type="ARBA" id="ARBA00009981"/>
    </source>
</evidence>
<dbReference type="EMBL" id="CAFBPA010000169">
    <property type="protein sequence ID" value="CAB5011856.1"/>
    <property type="molecule type" value="Genomic_DNA"/>
</dbReference>
<organism evidence="2">
    <name type="scientific">freshwater metagenome</name>
    <dbReference type="NCBI Taxonomy" id="449393"/>
    <lineage>
        <taxon>unclassified sequences</taxon>
        <taxon>metagenomes</taxon>
        <taxon>ecological metagenomes</taxon>
    </lineage>
</organism>
<name>A0A6J7Q3J8_9ZZZZ</name>
<dbReference type="InterPro" id="IPR051416">
    <property type="entry name" value="phD-YefM_TA_antitoxins"/>
</dbReference>
<comment type="similarity">
    <text evidence="1">Belongs to the phD/YefM antitoxin family.</text>
</comment>
<accession>A0A6J7Q3J8</accession>
<dbReference type="AlphaFoldDB" id="A0A6J7Q3J8"/>
<evidence type="ECO:0000313" key="2">
    <source>
        <dbReference type="EMBL" id="CAB5011856.1"/>
    </source>
</evidence>
<protein>
    <submittedName>
        <fullName evidence="2">Unannotated protein</fullName>
    </submittedName>
</protein>
<dbReference type="FunFam" id="3.40.1620.10:FF:000002">
    <property type="entry name" value="Antitoxin"/>
    <property type="match status" value="1"/>
</dbReference>
<dbReference type="PANTHER" id="PTHR35377">
    <property type="entry name" value="ANTITOXIN VAPB49-RELATED-RELATED"/>
    <property type="match status" value="1"/>
</dbReference>
<gene>
    <name evidence="2" type="ORF">UFOPK4043_01091</name>
</gene>
<dbReference type="InterPro" id="IPR006442">
    <property type="entry name" value="Antitoxin_Phd/YefM"/>
</dbReference>
<dbReference type="Pfam" id="PF02604">
    <property type="entry name" value="PhdYeFM_antitox"/>
    <property type="match status" value="1"/>
</dbReference>
<sequence length="80" mass="8750">MTATVGAFEAKTHLSELLARVEEGEQITITKHGRPVARLTPIIESSTSRDWSAFWDRVDSRRVALSPGTSIKADIEAGRA</sequence>
<proteinExistence type="inferred from homology"/>
<dbReference type="SUPFAM" id="SSF143120">
    <property type="entry name" value="YefM-like"/>
    <property type="match status" value="1"/>
</dbReference>
<dbReference type="NCBIfam" id="TIGR01552">
    <property type="entry name" value="phd_fam"/>
    <property type="match status" value="1"/>
</dbReference>
<reference evidence="2" key="1">
    <citation type="submission" date="2020-05" db="EMBL/GenBank/DDBJ databases">
        <authorList>
            <person name="Chiriac C."/>
            <person name="Salcher M."/>
            <person name="Ghai R."/>
            <person name="Kavagutti S V."/>
        </authorList>
    </citation>
    <scope>NUCLEOTIDE SEQUENCE</scope>
</reference>